<evidence type="ECO:0000256" key="1">
    <source>
        <dbReference type="ARBA" id="ARBA00022527"/>
    </source>
</evidence>
<evidence type="ECO:0000259" key="3">
    <source>
        <dbReference type="Pfam" id="PF14417"/>
    </source>
</evidence>
<dbReference type="InterPro" id="IPR003594">
    <property type="entry name" value="HATPase_dom"/>
</dbReference>
<feature type="domain" description="MEDS" evidence="3">
    <location>
        <begin position="14"/>
        <end position="159"/>
    </location>
</feature>
<dbReference type="CDD" id="cd16936">
    <property type="entry name" value="HATPase_RsbW-like"/>
    <property type="match status" value="1"/>
</dbReference>
<organism evidence="4 5">
    <name type="scientific">Blastococcus tunisiensis</name>
    <dbReference type="NCBI Taxonomy" id="1798228"/>
    <lineage>
        <taxon>Bacteria</taxon>
        <taxon>Bacillati</taxon>
        <taxon>Actinomycetota</taxon>
        <taxon>Actinomycetes</taxon>
        <taxon>Geodermatophilales</taxon>
        <taxon>Geodermatophilaceae</taxon>
        <taxon>Blastococcus</taxon>
    </lineage>
</organism>
<dbReference type="PANTHER" id="PTHR35526">
    <property type="entry name" value="ANTI-SIGMA-F FACTOR RSBW-RELATED"/>
    <property type="match status" value="1"/>
</dbReference>
<evidence type="ECO:0000259" key="2">
    <source>
        <dbReference type="Pfam" id="PF13581"/>
    </source>
</evidence>
<dbReference type="InterPro" id="IPR036890">
    <property type="entry name" value="HATPase_C_sf"/>
</dbReference>
<dbReference type="Gene3D" id="3.30.565.10">
    <property type="entry name" value="Histidine kinase-like ATPase, C-terminal domain"/>
    <property type="match status" value="1"/>
</dbReference>
<dbReference type="Pfam" id="PF14417">
    <property type="entry name" value="MEDS"/>
    <property type="match status" value="1"/>
</dbReference>
<dbReference type="EMBL" id="FOND01000025">
    <property type="protein sequence ID" value="SFF74238.1"/>
    <property type="molecule type" value="Genomic_DNA"/>
</dbReference>
<proteinExistence type="predicted"/>
<dbReference type="AlphaFoldDB" id="A0A1I2L6R2"/>
<dbReference type="Pfam" id="PF13581">
    <property type="entry name" value="HATPase_c_2"/>
    <property type="match status" value="1"/>
</dbReference>
<dbReference type="SUPFAM" id="SSF55874">
    <property type="entry name" value="ATPase domain of HSP90 chaperone/DNA topoisomerase II/histidine kinase"/>
    <property type="match status" value="1"/>
</dbReference>
<keyword evidence="4" id="KW-0418">Kinase</keyword>
<dbReference type="STRING" id="1798228.SAMN05216574_12528"/>
<dbReference type="GO" id="GO:0004674">
    <property type="term" value="F:protein serine/threonine kinase activity"/>
    <property type="evidence" value="ECO:0007669"/>
    <property type="project" value="UniProtKB-KW"/>
</dbReference>
<dbReference type="PANTHER" id="PTHR35526:SF3">
    <property type="entry name" value="ANTI-SIGMA-F FACTOR RSBW"/>
    <property type="match status" value="1"/>
</dbReference>
<keyword evidence="4" id="KW-0808">Transferase</keyword>
<dbReference type="InterPro" id="IPR025847">
    <property type="entry name" value="MEDS_domain"/>
</dbReference>
<dbReference type="InterPro" id="IPR050267">
    <property type="entry name" value="Anti-sigma-factor_SerPK"/>
</dbReference>
<gene>
    <name evidence="4" type="ORF">SAMN05216574_12528</name>
</gene>
<dbReference type="RefSeq" id="WP_092203178.1">
    <property type="nucleotide sequence ID" value="NZ_FOND01000025.1"/>
</dbReference>
<dbReference type="InterPro" id="IPR047718">
    <property type="entry name" value="RsbA-like_anti_sig"/>
</dbReference>
<dbReference type="Proteomes" id="UP000198589">
    <property type="component" value="Unassembled WGS sequence"/>
</dbReference>
<name>A0A1I2L6R2_9ACTN</name>
<keyword evidence="5" id="KW-1185">Reference proteome</keyword>
<dbReference type="NCBIfam" id="NF041045">
    <property type="entry name" value="RsbA_anti_sig"/>
    <property type="match status" value="1"/>
</dbReference>
<accession>A0A1I2L6R2</accession>
<reference evidence="5" key="1">
    <citation type="submission" date="2016-10" db="EMBL/GenBank/DDBJ databases">
        <authorList>
            <person name="Varghese N."/>
            <person name="Submissions S."/>
        </authorList>
    </citation>
    <scope>NUCLEOTIDE SEQUENCE [LARGE SCALE GENOMIC DNA]</scope>
    <source>
        <strain evidence="5">DSM 46838</strain>
    </source>
</reference>
<keyword evidence="1" id="KW-0723">Serine/threonine-protein kinase</keyword>
<sequence length="314" mass="33863">MTPVLDHPAPGFGHEALFYRGDDDLLAGLLPYVREGMGLGESVVVALPRPGLDLLRTALGDDAATVEFLDMAEIGGNPAQIIAVWDRAVREHAAAGRGLRGIGEPAYPGRRTAELTECRLHELLLNRAFDDGPSWRLLCPYDEAHLPRSVTRGALHTHPLRSTAAGPRRSREYAPGEADAMFRTVLPRPTDAVLRGIYGPADLPATRRTVAQFARTVGLPEEKVEALQLAASELATNSVRHGGGSGTVAMWVTQDAAVVEFVDPGQVTDPLTGRLVPSLEQECGRGVFLVNQLCDLVQLRSSEEGTTIRVTTWV</sequence>
<evidence type="ECO:0000313" key="4">
    <source>
        <dbReference type="EMBL" id="SFF74238.1"/>
    </source>
</evidence>
<protein>
    <submittedName>
        <fullName evidence="4">Anti-sigma regulatory factor (Ser/Thr protein kinase)</fullName>
    </submittedName>
</protein>
<evidence type="ECO:0000313" key="5">
    <source>
        <dbReference type="Proteomes" id="UP000198589"/>
    </source>
</evidence>
<dbReference type="OrthoDB" id="4088450at2"/>
<feature type="domain" description="Histidine kinase/HSP90-like ATPase" evidence="2">
    <location>
        <begin position="200"/>
        <end position="311"/>
    </location>
</feature>